<dbReference type="GO" id="GO:0006048">
    <property type="term" value="P:UDP-N-acetylglucosamine biosynthetic process"/>
    <property type="evidence" value="ECO:0007669"/>
    <property type="project" value="TreeGrafter"/>
</dbReference>
<keyword evidence="4" id="KW-0808">Transferase</keyword>
<dbReference type="InterPro" id="IPR029044">
    <property type="entry name" value="Nucleotide-diphossugar_trans"/>
</dbReference>
<dbReference type="GO" id="GO:0003977">
    <property type="term" value="F:UDP-N-acetylglucosamine diphosphorylase activity"/>
    <property type="evidence" value="ECO:0007669"/>
    <property type="project" value="UniProtKB-EC"/>
</dbReference>
<dbReference type="EMBL" id="JASPKY010000224">
    <property type="protein sequence ID" value="KAK9718973.1"/>
    <property type="molecule type" value="Genomic_DNA"/>
</dbReference>
<comment type="catalytic activity">
    <reaction evidence="6">
        <text>N-acetyl-alpha-D-glucosamine 1-phosphate + UTP + H(+) = UDP-N-acetyl-alpha-D-glucosamine + diphosphate</text>
        <dbReference type="Rhea" id="RHEA:13509"/>
        <dbReference type="ChEBI" id="CHEBI:15378"/>
        <dbReference type="ChEBI" id="CHEBI:33019"/>
        <dbReference type="ChEBI" id="CHEBI:46398"/>
        <dbReference type="ChEBI" id="CHEBI:57705"/>
        <dbReference type="ChEBI" id="CHEBI:57776"/>
        <dbReference type="EC" id="2.7.7.23"/>
    </reaction>
</comment>
<comment type="similarity">
    <text evidence="2">Belongs to the UDPGP type 1 family.</text>
</comment>
<sequence>MSNFESLGNRLTMFGQSHLLKFCEELTQSERDAFADELCNMDFEEINQLFERAYSTLSTDVEKLDSRMQPIPEAQFESEERCSEDQLDLYYNRGLKEISESRVGVLLMAGGQGTRLGVSYPKGMYSVGLISNKTLFQVQAERIQRLQVLAGEKMNKKGTITWYIMTSGPTFEPTKKFLAEKNYFGLNPDNIVIFQQGLLPCFDFDGKVLLEDKDKISVAPDGNGGIYRALHKNGILADMQNRGITSVHAHSVDNILIKVADPVFIGYCVMKGADCGVKVVRKVYPTEAVGVVCQVDGQFQVVEYSEITDKTANLKDSEGNLVFHAANICNHFFSTDFLGIIAEKYEPQLKLHVAKKKIPFVNDNGEKVKPSTPNGIKIEKFVFDVFQFSTNFVTWEVPRHTEFSALKNSDDVGKDCPSTARQDLFNLHKKYIENAGATLIGDIIEISPLLSYAGENLEHIRGKSFTSPAHLHGDIEETTQNGISN</sequence>
<dbReference type="CDD" id="cd04193">
    <property type="entry name" value="UDPGlcNAc_PPase"/>
    <property type="match status" value="1"/>
</dbReference>
<dbReference type="SUPFAM" id="SSF53448">
    <property type="entry name" value="Nucleotide-diphospho-sugar transferases"/>
    <property type="match status" value="1"/>
</dbReference>
<evidence type="ECO:0000256" key="3">
    <source>
        <dbReference type="ARBA" id="ARBA00012457"/>
    </source>
</evidence>
<evidence type="ECO:0000256" key="5">
    <source>
        <dbReference type="ARBA" id="ARBA00022695"/>
    </source>
</evidence>
<dbReference type="AlphaFoldDB" id="A0AAW1KIZ2"/>
<accession>A0AAW1KIZ2</accession>
<keyword evidence="5 7" id="KW-0548">Nucleotidyltransferase</keyword>
<dbReference type="Pfam" id="PF01704">
    <property type="entry name" value="UDPGP"/>
    <property type="match status" value="1"/>
</dbReference>
<keyword evidence="8" id="KW-1185">Reference proteome</keyword>
<evidence type="ECO:0000313" key="8">
    <source>
        <dbReference type="Proteomes" id="UP001458880"/>
    </source>
</evidence>
<organism evidence="7 8">
    <name type="scientific">Popillia japonica</name>
    <name type="common">Japanese beetle</name>
    <dbReference type="NCBI Taxonomy" id="7064"/>
    <lineage>
        <taxon>Eukaryota</taxon>
        <taxon>Metazoa</taxon>
        <taxon>Ecdysozoa</taxon>
        <taxon>Arthropoda</taxon>
        <taxon>Hexapoda</taxon>
        <taxon>Insecta</taxon>
        <taxon>Pterygota</taxon>
        <taxon>Neoptera</taxon>
        <taxon>Endopterygota</taxon>
        <taxon>Coleoptera</taxon>
        <taxon>Polyphaga</taxon>
        <taxon>Scarabaeiformia</taxon>
        <taxon>Scarabaeidae</taxon>
        <taxon>Rutelinae</taxon>
        <taxon>Popillia</taxon>
    </lineage>
</organism>
<name>A0AAW1KIZ2_POPJA</name>
<dbReference type="PANTHER" id="PTHR11952">
    <property type="entry name" value="UDP- GLUCOSE PYROPHOSPHORYLASE"/>
    <property type="match status" value="1"/>
</dbReference>
<protein>
    <recommendedName>
        <fullName evidence="3">UDP-N-acetylglucosamine diphosphorylase</fullName>
        <ecNumber evidence="3">2.7.7.23</ecNumber>
    </recommendedName>
</protein>
<comment type="pathway">
    <text evidence="1">Nucleotide-sugar biosynthesis; UDP-N-acetyl-alpha-D-glucosamine biosynthesis; UDP-N-acetyl-alpha-D-glucosamine from N-acetyl-alpha-D-glucosamine 1-phosphate: step 1/1.</text>
</comment>
<dbReference type="PANTHER" id="PTHR11952:SF2">
    <property type="entry name" value="LD24639P"/>
    <property type="match status" value="1"/>
</dbReference>
<evidence type="ECO:0000256" key="1">
    <source>
        <dbReference type="ARBA" id="ARBA00005208"/>
    </source>
</evidence>
<dbReference type="Proteomes" id="UP001458880">
    <property type="component" value="Unassembled WGS sequence"/>
</dbReference>
<evidence type="ECO:0000313" key="7">
    <source>
        <dbReference type="EMBL" id="KAK9718973.1"/>
    </source>
</evidence>
<evidence type="ECO:0000256" key="4">
    <source>
        <dbReference type="ARBA" id="ARBA00022679"/>
    </source>
</evidence>
<proteinExistence type="inferred from homology"/>
<dbReference type="Gene3D" id="3.90.550.10">
    <property type="entry name" value="Spore Coat Polysaccharide Biosynthesis Protein SpsA, Chain A"/>
    <property type="match status" value="1"/>
</dbReference>
<gene>
    <name evidence="7" type="ORF">QE152_g22933</name>
</gene>
<evidence type="ECO:0000256" key="2">
    <source>
        <dbReference type="ARBA" id="ARBA00010401"/>
    </source>
</evidence>
<evidence type="ECO:0000256" key="6">
    <source>
        <dbReference type="ARBA" id="ARBA00048493"/>
    </source>
</evidence>
<dbReference type="InterPro" id="IPR002618">
    <property type="entry name" value="UDPGP_fam"/>
</dbReference>
<dbReference type="EC" id="2.7.7.23" evidence="3"/>
<dbReference type="InterPro" id="IPR039741">
    <property type="entry name" value="UDP-sugar_pyrophosphorylase"/>
</dbReference>
<comment type="caution">
    <text evidence="7">The sequence shown here is derived from an EMBL/GenBank/DDBJ whole genome shotgun (WGS) entry which is preliminary data.</text>
</comment>
<reference evidence="7 8" key="1">
    <citation type="journal article" date="2024" name="BMC Genomics">
        <title>De novo assembly and annotation of Popillia japonica's genome with initial clues to its potential as an invasive pest.</title>
        <authorList>
            <person name="Cucini C."/>
            <person name="Boschi S."/>
            <person name="Funari R."/>
            <person name="Cardaioli E."/>
            <person name="Iannotti N."/>
            <person name="Marturano G."/>
            <person name="Paoli F."/>
            <person name="Bruttini M."/>
            <person name="Carapelli A."/>
            <person name="Frati F."/>
            <person name="Nardi F."/>
        </authorList>
    </citation>
    <scope>NUCLEOTIDE SEQUENCE [LARGE SCALE GENOMIC DNA]</scope>
    <source>
        <strain evidence="7">DMR45628</strain>
    </source>
</reference>
<dbReference type="FunFam" id="3.90.550.10:FF:000075">
    <property type="entry name" value="Probable UDP-N-acetylglucosamine pyrophosphorylase"/>
    <property type="match status" value="1"/>
</dbReference>